<reference evidence="8 9" key="1">
    <citation type="submission" date="2013-02" db="EMBL/GenBank/DDBJ databases">
        <title>The Genome Sequence of Enterococcus caccae BAA-1240.</title>
        <authorList>
            <consortium name="The Broad Institute Genome Sequencing Platform"/>
            <consortium name="The Broad Institute Genome Sequencing Center for Infectious Disease"/>
            <person name="Earl A.M."/>
            <person name="Gilmore M.S."/>
            <person name="Lebreton F."/>
            <person name="Walker B."/>
            <person name="Young S.K."/>
            <person name="Zeng Q."/>
            <person name="Gargeya S."/>
            <person name="Fitzgerald M."/>
            <person name="Haas B."/>
            <person name="Abouelleil A."/>
            <person name="Alvarado L."/>
            <person name="Arachchi H.M."/>
            <person name="Berlin A.M."/>
            <person name="Chapman S.B."/>
            <person name="Dewar J."/>
            <person name="Goldberg J."/>
            <person name="Griggs A."/>
            <person name="Gujja S."/>
            <person name="Hansen M."/>
            <person name="Howarth C."/>
            <person name="Imamovic A."/>
            <person name="Larimer J."/>
            <person name="McCowan C."/>
            <person name="Murphy C."/>
            <person name="Neiman D."/>
            <person name="Pearson M."/>
            <person name="Priest M."/>
            <person name="Roberts A."/>
            <person name="Saif S."/>
            <person name="Shea T."/>
            <person name="Sisk P."/>
            <person name="Sykes S."/>
            <person name="Wortman J."/>
            <person name="Nusbaum C."/>
            <person name="Birren B."/>
        </authorList>
    </citation>
    <scope>NUCLEOTIDE SEQUENCE [LARGE SCALE GENOMIC DNA]</scope>
    <source>
        <strain evidence="8 9">ATCC BAA-1240</strain>
    </source>
</reference>
<dbReference type="AlphaFoldDB" id="R3TSS1"/>
<proteinExistence type="predicted"/>
<keyword evidence="1" id="KW-0433">Leucine-rich repeat</keyword>
<evidence type="ECO:0000313" key="8">
    <source>
        <dbReference type="EMBL" id="EOL44614.1"/>
    </source>
</evidence>
<dbReference type="PROSITE" id="PS51450">
    <property type="entry name" value="LRR"/>
    <property type="match status" value="1"/>
</dbReference>
<feature type="compositionally biased region" description="Low complexity" evidence="3">
    <location>
        <begin position="560"/>
        <end position="578"/>
    </location>
</feature>
<dbReference type="Gene3D" id="3.10.20.320">
    <property type="entry name" value="Putative peptidoglycan bound protein (lpxtg motif)"/>
    <property type="match status" value="2"/>
</dbReference>
<dbReference type="OrthoDB" id="2174091at2"/>
<evidence type="ECO:0000259" key="6">
    <source>
        <dbReference type="Pfam" id="PF06458"/>
    </source>
</evidence>
<feature type="compositionally biased region" description="Polar residues" evidence="3">
    <location>
        <begin position="583"/>
        <end position="608"/>
    </location>
</feature>
<feature type="compositionally biased region" description="Polar residues" evidence="3">
    <location>
        <begin position="43"/>
        <end position="52"/>
    </location>
</feature>
<dbReference type="Gene3D" id="2.60.40.3890">
    <property type="match status" value="1"/>
</dbReference>
<protein>
    <recommendedName>
        <fullName evidence="10">LPXTG-domain-containing protein cell wall anchor domain</fullName>
    </recommendedName>
</protein>
<dbReference type="eggNOG" id="COG4932">
    <property type="taxonomic scope" value="Bacteria"/>
</dbReference>
<dbReference type="InterPro" id="IPR050836">
    <property type="entry name" value="SDS22/Internalin_LRR"/>
</dbReference>
<dbReference type="InterPro" id="IPR032675">
    <property type="entry name" value="LRR_dom_sf"/>
</dbReference>
<evidence type="ECO:0000256" key="2">
    <source>
        <dbReference type="ARBA" id="ARBA00022737"/>
    </source>
</evidence>
<dbReference type="Pfam" id="PF22122">
    <property type="entry name" value="InlK_D2"/>
    <property type="match status" value="1"/>
</dbReference>
<dbReference type="Proteomes" id="UP000013840">
    <property type="component" value="Unassembled WGS sequence"/>
</dbReference>
<feature type="compositionally biased region" description="Low complexity" evidence="3">
    <location>
        <begin position="53"/>
        <end position="90"/>
    </location>
</feature>
<evidence type="ECO:0000313" key="9">
    <source>
        <dbReference type="Proteomes" id="UP000013840"/>
    </source>
</evidence>
<accession>R3TSS1</accession>
<evidence type="ECO:0000256" key="5">
    <source>
        <dbReference type="SAM" id="SignalP"/>
    </source>
</evidence>
<dbReference type="eggNOG" id="COG4886">
    <property type="taxonomic scope" value="Bacteria"/>
</dbReference>
<feature type="chain" id="PRO_5004369544" description="LPXTG-domain-containing protein cell wall anchor domain" evidence="5">
    <location>
        <begin position="37"/>
        <end position="648"/>
    </location>
</feature>
<dbReference type="PATRIC" id="fig|1158612.3.peg.2133"/>
<name>R3TSS1_9ENTE</name>
<dbReference type="PANTHER" id="PTHR46652">
    <property type="entry name" value="LEUCINE-RICH REPEAT AND IQ DOMAIN-CONTAINING PROTEIN 1-RELATED"/>
    <property type="match status" value="1"/>
</dbReference>
<evidence type="ECO:0000256" key="4">
    <source>
        <dbReference type="SAM" id="Phobius"/>
    </source>
</evidence>
<evidence type="ECO:0008006" key="10">
    <source>
        <dbReference type="Google" id="ProtNLM"/>
    </source>
</evidence>
<keyword evidence="4" id="KW-1133">Transmembrane helix</keyword>
<organism evidence="8 9">
    <name type="scientific">Enterococcus caccae ATCC BAA-1240</name>
    <dbReference type="NCBI Taxonomy" id="1158612"/>
    <lineage>
        <taxon>Bacteria</taxon>
        <taxon>Bacillati</taxon>
        <taxon>Bacillota</taxon>
        <taxon>Bacilli</taxon>
        <taxon>Lactobacillales</taxon>
        <taxon>Enterococcaceae</taxon>
        <taxon>Enterococcus</taxon>
    </lineage>
</organism>
<feature type="region of interest" description="Disordered" evidence="3">
    <location>
        <begin position="43"/>
        <end position="90"/>
    </location>
</feature>
<dbReference type="SUPFAM" id="SSF52058">
    <property type="entry name" value="L domain-like"/>
    <property type="match status" value="1"/>
</dbReference>
<dbReference type="RefSeq" id="WP_010772264.1">
    <property type="nucleotide sequence ID" value="NZ_KB946334.1"/>
</dbReference>
<evidence type="ECO:0000259" key="7">
    <source>
        <dbReference type="Pfam" id="PF22122"/>
    </source>
</evidence>
<feature type="domain" description="MucBP" evidence="6">
    <location>
        <begin position="493"/>
        <end position="554"/>
    </location>
</feature>
<dbReference type="Pfam" id="PF06458">
    <property type="entry name" value="MucBP"/>
    <property type="match status" value="2"/>
</dbReference>
<keyword evidence="4" id="KW-0472">Membrane</keyword>
<dbReference type="STRING" id="317735.RU98_GL000774"/>
<gene>
    <name evidence="8" type="ORF">UC7_02157</name>
</gene>
<feature type="signal peptide" evidence="5">
    <location>
        <begin position="1"/>
        <end position="36"/>
    </location>
</feature>
<keyword evidence="2" id="KW-0677">Repeat</keyword>
<evidence type="ECO:0000256" key="3">
    <source>
        <dbReference type="SAM" id="MobiDB-lite"/>
    </source>
</evidence>
<keyword evidence="5" id="KW-0732">Signal</keyword>
<sequence length="648" mass="70981">MKNRRITSIHKQTSMKKIMLFALLTPTLLTPSLVFAEDNTAETEQVNSSQSQETADTTIASSETTTSFTTESATTTTMSTESETTSSTTTATIDNQTSAMLIAPKTDTITIADPILKQAIVSTLGLPTGSELTQADMDRLTDLNLSSSQISSLSGLEHATNLGSIYMNTTNSITDFSPLEQLSSLTYLTLQTKSLTGANFPDLSKNTGLTNLSLASTNIDDTVLPKIAQLTSLTRIYMDSNINITTIEPFKALPVLNSLSVQFCGITDFTVINDFPALSYLSAFGQNTGRTDPPTALSRSALHYDSDQETLFIPFSLMPNRMTNFDGYVPPFTTSNSASNTYLDFNGTRLPANRLQITDLGITVSNVTETEFKTITSFEYNARLNNPADSYAKPDGFSFYAISSGTYLHQFDVLDDGQPVTIHYQDTAGEKLLPSETRSGLLGQSFDITAQEIPGYQLQETIGHNSGSFTNQEQTVTFVYQKISAPIIEIEGKVIVHYVDTTGKEIKKIVQTDTVGKPFTTEQLDLKGFTFKEIKGTPTGLFTEEDQEVTYVYTKDETESTTSTESSETTETTTSSTEKGAQGSANQETTPSNSNNQSTKTDTKTNTLAKKKLPDTGEQSSYTWLFLGLFLTGFVNYRYVLNKIRYKK</sequence>
<keyword evidence="4" id="KW-0812">Transmembrane</keyword>
<evidence type="ECO:0000256" key="1">
    <source>
        <dbReference type="ARBA" id="ARBA00022614"/>
    </source>
</evidence>
<comment type="caution">
    <text evidence="8">The sequence shown here is derived from an EMBL/GenBank/DDBJ whole genome shotgun (WGS) entry which is preliminary data.</text>
</comment>
<feature type="region of interest" description="Disordered" evidence="3">
    <location>
        <begin position="555"/>
        <end position="614"/>
    </location>
</feature>
<keyword evidence="9" id="KW-1185">Reference proteome</keyword>
<dbReference type="InterPro" id="IPR001611">
    <property type="entry name" value="Leu-rich_rpt"/>
</dbReference>
<feature type="transmembrane region" description="Helical" evidence="4">
    <location>
        <begin position="622"/>
        <end position="641"/>
    </location>
</feature>
<dbReference type="InterPro" id="IPR009459">
    <property type="entry name" value="MucBP_dom"/>
</dbReference>
<dbReference type="PANTHER" id="PTHR46652:SF3">
    <property type="entry name" value="LEUCINE-RICH REPEAT-CONTAINING PROTEIN 9"/>
    <property type="match status" value="1"/>
</dbReference>
<dbReference type="EMBL" id="AJAU01000019">
    <property type="protein sequence ID" value="EOL44614.1"/>
    <property type="molecule type" value="Genomic_DNA"/>
</dbReference>
<feature type="domain" description="Internalin K" evidence="7">
    <location>
        <begin position="302"/>
        <end position="413"/>
    </location>
</feature>
<dbReference type="Gene3D" id="3.80.10.10">
    <property type="entry name" value="Ribonuclease Inhibitor"/>
    <property type="match status" value="1"/>
</dbReference>
<feature type="domain" description="MucBP" evidence="6">
    <location>
        <begin position="419"/>
        <end position="481"/>
    </location>
</feature>
<dbReference type="InterPro" id="IPR054360">
    <property type="entry name" value="InlK_D2"/>
</dbReference>